<organism evidence="1 2">
    <name type="scientific">Olivibacter jilunii</name>
    <dbReference type="NCBI Taxonomy" id="985016"/>
    <lineage>
        <taxon>Bacteria</taxon>
        <taxon>Pseudomonadati</taxon>
        <taxon>Bacteroidota</taxon>
        <taxon>Sphingobacteriia</taxon>
        <taxon>Sphingobacteriales</taxon>
        <taxon>Sphingobacteriaceae</taxon>
        <taxon>Olivibacter</taxon>
    </lineage>
</organism>
<evidence type="ECO:0000313" key="1">
    <source>
        <dbReference type="EMBL" id="MFD2962805.1"/>
    </source>
</evidence>
<dbReference type="RefSeq" id="WP_377611078.1">
    <property type="nucleotide sequence ID" value="NZ_JBHUPA010000007.1"/>
</dbReference>
<accession>A0ABW6AZZ4</accession>
<reference evidence="2" key="1">
    <citation type="journal article" date="2019" name="Int. J. Syst. Evol. Microbiol.">
        <title>The Global Catalogue of Microorganisms (GCM) 10K type strain sequencing project: providing services to taxonomists for standard genome sequencing and annotation.</title>
        <authorList>
            <consortium name="The Broad Institute Genomics Platform"/>
            <consortium name="The Broad Institute Genome Sequencing Center for Infectious Disease"/>
            <person name="Wu L."/>
            <person name="Ma J."/>
        </authorList>
    </citation>
    <scope>NUCLEOTIDE SEQUENCE [LARGE SCALE GENOMIC DNA]</scope>
    <source>
        <strain evidence="2">KCTC 23098</strain>
    </source>
</reference>
<gene>
    <name evidence="1" type="ORF">ACFS6J_13480</name>
</gene>
<protein>
    <submittedName>
        <fullName evidence="1">Uncharacterized protein</fullName>
    </submittedName>
</protein>
<dbReference type="EMBL" id="JBHUPA010000007">
    <property type="protein sequence ID" value="MFD2962805.1"/>
    <property type="molecule type" value="Genomic_DNA"/>
</dbReference>
<comment type="caution">
    <text evidence="1">The sequence shown here is derived from an EMBL/GenBank/DDBJ whole genome shotgun (WGS) entry which is preliminary data.</text>
</comment>
<evidence type="ECO:0000313" key="2">
    <source>
        <dbReference type="Proteomes" id="UP001597560"/>
    </source>
</evidence>
<keyword evidence="2" id="KW-1185">Reference proteome</keyword>
<proteinExistence type="predicted"/>
<dbReference type="Proteomes" id="UP001597560">
    <property type="component" value="Unassembled WGS sequence"/>
</dbReference>
<sequence length="153" mass="17932">MMQWTLTNKANAVGVHISYSKPLKPKNENFLLPSPQDAQKFLEGRQRKIILDIMTSYVKQRLHAFKYYRNAYGMDSLIESASRLLNELTLQRESNNPLIVVASAVWWLEADLRLIAPPDHSHFRHYYNEVIDPLINYCRDLSAAHRIKVRTHR</sequence>
<name>A0ABW6AZZ4_9SPHI</name>